<dbReference type="SUPFAM" id="SSF50978">
    <property type="entry name" value="WD40 repeat-like"/>
    <property type="match status" value="1"/>
</dbReference>
<dbReference type="PANTHER" id="PTHR15574">
    <property type="entry name" value="WD REPEAT DOMAIN-CONTAINING FAMILY"/>
    <property type="match status" value="1"/>
</dbReference>
<dbReference type="AlphaFoldDB" id="A0A0E0AEJ7"/>
<organism evidence="5">
    <name type="scientific">Oryza glumipatula</name>
    <dbReference type="NCBI Taxonomy" id="40148"/>
    <lineage>
        <taxon>Eukaryota</taxon>
        <taxon>Viridiplantae</taxon>
        <taxon>Streptophyta</taxon>
        <taxon>Embryophyta</taxon>
        <taxon>Tracheophyta</taxon>
        <taxon>Spermatophyta</taxon>
        <taxon>Magnoliopsida</taxon>
        <taxon>Liliopsida</taxon>
        <taxon>Poales</taxon>
        <taxon>Poaceae</taxon>
        <taxon>BOP clade</taxon>
        <taxon>Oryzoideae</taxon>
        <taxon>Oryzeae</taxon>
        <taxon>Oryzinae</taxon>
        <taxon>Oryza</taxon>
    </lineage>
</organism>
<feature type="region of interest" description="Disordered" evidence="4">
    <location>
        <begin position="1"/>
        <end position="45"/>
    </location>
</feature>
<dbReference type="GO" id="GO:0080008">
    <property type="term" value="C:Cul4-RING E3 ubiquitin ligase complex"/>
    <property type="evidence" value="ECO:0007669"/>
    <property type="project" value="TreeGrafter"/>
</dbReference>
<dbReference type="PANTHER" id="PTHR15574:SF38">
    <property type="entry name" value="OS06G0724500 PROTEIN"/>
    <property type="match status" value="1"/>
</dbReference>
<evidence type="ECO:0000256" key="3">
    <source>
        <dbReference type="PROSITE-ProRule" id="PRU00221"/>
    </source>
</evidence>
<keyword evidence="1 3" id="KW-0853">WD repeat</keyword>
<dbReference type="STRING" id="40148.A0A0E0AEJ7"/>
<dbReference type="Pfam" id="PF00400">
    <property type="entry name" value="WD40"/>
    <property type="match status" value="3"/>
</dbReference>
<keyword evidence="2" id="KW-0677">Repeat</keyword>
<dbReference type="SMART" id="SM00320">
    <property type="entry name" value="WD40"/>
    <property type="match status" value="7"/>
</dbReference>
<feature type="compositionally biased region" description="Basic and acidic residues" evidence="4">
    <location>
        <begin position="33"/>
        <end position="45"/>
    </location>
</feature>
<keyword evidence="6" id="KW-1185">Reference proteome</keyword>
<protein>
    <submittedName>
        <fullName evidence="5">Uncharacterized protein</fullName>
    </submittedName>
</protein>
<feature type="repeat" description="WD" evidence="3">
    <location>
        <begin position="83"/>
        <end position="124"/>
    </location>
</feature>
<sequence length="518" mass="58322">MCHRLPPPPWPTCEEGKRRGRRRKKPSRRRRKKEEEGEAMPREGTRMAGLWEREVGCLPPKLFANSVMASQDFVRSLGVQKRLRKHRGCVNTISFNEDGSLLLSGSDDRAAVLWNWQEGTPTFAFHTGHSDNVFHALFMPFSGDRSIITCAADGQVRHSQIQEGGRVITNELVDTEVAVHKLAIEPGNPHTFFSCGDNGSVFLFDLREKYVAELFKCAEVDHFGGDTIELYAIAIDPRKPSCFAVAGSDEYVRIYDSRKIDVNGNSSFGRPIEYFCPPHMMGENKDGISGLAFSQTSELLASYSYDNIYLFSREHGLHFNNIEVGKRLLMDEIEGDCHINTAPLPFCRDKLPAPQIFKGHRNKHTMKGVNFLGPNCDYVTTGSDCGRVFIWRKKDGELMRVMKGDKQIVNCVEQHPYGIVIANCGIDKDIKIWAPGGSENPDEVETDSCCSDISESYDSVYFDDYIFSSDFDSSEEDDEDDDDDDDDDDDEEDGLSVSINEDMSYEEKDAASDHDSDV</sequence>
<feature type="compositionally biased region" description="Basic residues" evidence="4">
    <location>
        <begin position="18"/>
        <end position="32"/>
    </location>
</feature>
<dbReference type="Proteomes" id="UP000026961">
    <property type="component" value="Chromosome 6"/>
</dbReference>
<dbReference type="Gramene" id="OGLUM06G29210.1">
    <property type="protein sequence ID" value="OGLUM06G29210.1"/>
    <property type="gene ID" value="OGLUM06G29210"/>
</dbReference>
<evidence type="ECO:0000256" key="2">
    <source>
        <dbReference type="ARBA" id="ARBA00022737"/>
    </source>
</evidence>
<dbReference type="EnsemblPlants" id="OGLUM06G29210.1">
    <property type="protein sequence ID" value="OGLUM06G29210.1"/>
    <property type="gene ID" value="OGLUM06G29210"/>
</dbReference>
<name>A0A0E0AEJ7_9ORYZ</name>
<dbReference type="Gene3D" id="2.130.10.10">
    <property type="entry name" value="YVTN repeat-like/Quinoprotein amine dehydrogenase"/>
    <property type="match status" value="3"/>
</dbReference>
<dbReference type="GO" id="GO:0005737">
    <property type="term" value="C:cytoplasm"/>
    <property type="evidence" value="ECO:0007669"/>
    <property type="project" value="TreeGrafter"/>
</dbReference>
<evidence type="ECO:0000256" key="4">
    <source>
        <dbReference type="SAM" id="MobiDB-lite"/>
    </source>
</evidence>
<accession>A0A0E0AEJ7</accession>
<feature type="compositionally biased region" description="Basic and acidic residues" evidence="4">
    <location>
        <begin position="505"/>
        <end position="518"/>
    </location>
</feature>
<dbReference type="eggNOG" id="KOG1334">
    <property type="taxonomic scope" value="Eukaryota"/>
</dbReference>
<feature type="region of interest" description="Disordered" evidence="4">
    <location>
        <begin position="469"/>
        <end position="518"/>
    </location>
</feature>
<dbReference type="HOGENOM" id="CLU_012381_5_1_1"/>
<proteinExistence type="predicted"/>
<dbReference type="InterPro" id="IPR015943">
    <property type="entry name" value="WD40/YVTN_repeat-like_dom_sf"/>
</dbReference>
<feature type="compositionally biased region" description="Pro residues" evidence="4">
    <location>
        <begin position="1"/>
        <end position="11"/>
    </location>
</feature>
<feature type="compositionally biased region" description="Acidic residues" evidence="4">
    <location>
        <begin position="472"/>
        <end position="494"/>
    </location>
</feature>
<dbReference type="InterPro" id="IPR036322">
    <property type="entry name" value="WD40_repeat_dom_sf"/>
</dbReference>
<evidence type="ECO:0000313" key="6">
    <source>
        <dbReference type="Proteomes" id="UP000026961"/>
    </source>
</evidence>
<dbReference type="InterPro" id="IPR045151">
    <property type="entry name" value="DCAF8"/>
</dbReference>
<dbReference type="InterPro" id="IPR001680">
    <property type="entry name" value="WD40_rpt"/>
</dbReference>
<dbReference type="PROSITE" id="PS50294">
    <property type="entry name" value="WD_REPEATS_REGION"/>
    <property type="match status" value="1"/>
</dbReference>
<evidence type="ECO:0000256" key="1">
    <source>
        <dbReference type="ARBA" id="ARBA00022574"/>
    </source>
</evidence>
<reference evidence="5" key="2">
    <citation type="submission" date="2018-05" db="EMBL/GenBank/DDBJ databases">
        <title>OgluRS3 (Oryza glumaepatula Reference Sequence Version 3).</title>
        <authorList>
            <person name="Zhang J."/>
            <person name="Kudrna D."/>
            <person name="Lee S."/>
            <person name="Talag J."/>
            <person name="Welchert J."/>
            <person name="Wing R.A."/>
        </authorList>
    </citation>
    <scope>NUCLEOTIDE SEQUENCE [LARGE SCALE GENOMIC DNA]</scope>
</reference>
<reference evidence="5" key="1">
    <citation type="submission" date="2015-04" db="UniProtKB">
        <authorList>
            <consortium name="EnsemblPlants"/>
        </authorList>
    </citation>
    <scope>IDENTIFICATION</scope>
</reference>
<dbReference type="PROSITE" id="PS50082">
    <property type="entry name" value="WD_REPEATS_2"/>
    <property type="match status" value="1"/>
</dbReference>
<evidence type="ECO:0000313" key="5">
    <source>
        <dbReference type="EnsemblPlants" id="OGLUM06G29210.1"/>
    </source>
</evidence>